<dbReference type="Proteomes" id="UP000244803">
    <property type="component" value="Chromosome 4"/>
</dbReference>
<organism evidence="1 2">
    <name type="scientific">Theileria orientalis</name>
    <dbReference type="NCBI Taxonomy" id="68886"/>
    <lineage>
        <taxon>Eukaryota</taxon>
        <taxon>Sar</taxon>
        <taxon>Alveolata</taxon>
        <taxon>Apicomplexa</taxon>
        <taxon>Aconoidasida</taxon>
        <taxon>Piroplasmida</taxon>
        <taxon>Theileriidae</taxon>
        <taxon>Theileria</taxon>
    </lineage>
</organism>
<gene>
    <name evidence="1" type="ORF">MACJ_003183</name>
</gene>
<evidence type="ECO:0000313" key="2">
    <source>
        <dbReference type="Proteomes" id="UP000244803"/>
    </source>
</evidence>
<dbReference type="EMBL" id="CP056067">
    <property type="protein sequence ID" value="UKJ89929.2"/>
    <property type="molecule type" value="Genomic_DNA"/>
</dbReference>
<name>A0A976M901_THEOR</name>
<evidence type="ECO:0000313" key="1">
    <source>
        <dbReference type="EMBL" id="UKJ89929.2"/>
    </source>
</evidence>
<protein>
    <submittedName>
        <fullName evidence="1">Uncharacterized protein</fullName>
    </submittedName>
</protein>
<sequence length="122" mass="14052">MVDHVFKQYPKNGLEALVILRLLDFTTKVPFTKIDPESKNVKLALDYMVKSEFMRTSVSNLDISKALCNINRLKPKPTKNGICEYDRVLRSSHNLTTSKMYNRYCVSIGVFNHLKRIKSVAI</sequence>
<proteinExistence type="predicted"/>
<accession>A0A976M901</accession>
<dbReference type="AlphaFoldDB" id="A0A976M901"/>
<reference evidence="1" key="1">
    <citation type="submission" date="2022-07" db="EMBL/GenBank/DDBJ databases">
        <title>Evaluation of T. orientalis genome assembly methods using nanopore sequencing and analysis of variation between genomes.</title>
        <authorList>
            <person name="Yam J."/>
            <person name="Micallef M.L."/>
            <person name="Liu M."/>
            <person name="Djordjevic S.P."/>
            <person name="Bogema D.R."/>
            <person name="Jenkins C."/>
        </authorList>
    </citation>
    <scope>NUCLEOTIDE SEQUENCE</scope>
    <source>
        <strain evidence="1">Fish Creek</strain>
    </source>
</reference>
<dbReference type="OrthoDB" id="10479110at2759"/>